<evidence type="ECO:0000256" key="2">
    <source>
        <dbReference type="SAM" id="Phobius"/>
    </source>
</evidence>
<feature type="transmembrane region" description="Helical" evidence="2">
    <location>
        <begin position="82"/>
        <end position="104"/>
    </location>
</feature>
<feature type="transmembrane region" description="Helical" evidence="2">
    <location>
        <begin position="125"/>
        <end position="144"/>
    </location>
</feature>
<keyword evidence="4" id="KW-1185">Reference proteome</keyword>
<keyword evidence="2" id="KW-0812">Transmembrane</keyword>
<reference evidence="3" key="2">
    <citation type="submission" date="2020-09" db="EMBL/GenBank/DDBJ databases">
        <authorList>
            <person name="Sun Q."/>
            <person name="Ohkuma M."/>
        </authorList>
    </citation>
    <scope>NUCLEOTIDE SEQUENCE</scope>
    <source>
        <strain evidence="3">JCM 3346</strain>
    </source>
</reference>
<feature type="compositionally biased region" description="Low complexity" evidence="1">
    <location>
        <begin position="14"/>
        <end position="27"/>
    </location>
</feature>
<evidence type="ECO:0000313" key="3">
    <source>
        <dbReference type="EMBL" id="GGR22990.1"/>
    </source>
</evidence>
<name>A0A918F9X6_AGRME</name>
<evidence type="ECO:0000313" key="4">
    <source>
        <dbReference type="Proteomes" id="UP000610303"/>
    </source>
</evidence>
<feature type="transmembrane region" description="Helical" evidence="2">
    <location>
        <begin position="55"/>
        <end position="76"/>
    </location>
</feature>
<comment type="caution">
    <text evidence="3">The sequence shown here is derived from an EMBL/GenBank/DDBJ whole genome shotgun (WGS) entry which is preliminary data.</text>
</comment>
<keyword evidence="2" id="KW-0472">Membrane</keyword>
<dbReference type="AlphaFoldDB" id="A0A918F9X6"/>
<dbReference type="RefSeq" id="WP_189084704.1">
    <property type="nucleotide sequence ID" value="NZ_BMRJ01000001.1"/>
</dbReference>
<accession>A0A918F9X6</accession>
<gene>
    <name evidence="3" type="ORF">GCM10010196_15940</name>
</gene>
<feature type="transmembrane region" description="Helical" evidence="2">
    <location>
        <begin position="156"/>
        <end position="173"/>
    </location>
</feature>
<dbReference type="EMBL" id="BMRJ01000001">
    <property type="protein sequence ID" value="GGR22990.1"/>
    <property type="molecule type" value="Genomic_DNA"/>
</dbReference>
<proteinExistence type="predicted"/>
<feature type="region of interest" description="Disordered" evidence="1">
    <location>
        <begin position="1"/>
        <end position="46"/>
    </location>
</feature>
<organism evidence="3 4">
    <name type="scientific">Agromyces mediolanus</name>
    <name type="common">Corynebacterium mediolanum</name>
    <dbReference type="NCBI Taxonomy" id="41986"/>
    <lineage>
        <taxon>Bacteria</taxon>
        <taxon>Bacillati</taxon>
        <taxon>Actinomycetota</taxon>
        <taxon>Actinomycetes</taxon>
        <taxon>Micrococcales</taxon>
        <taxon>Microbacteriaceae</taxon>
        <taxon>Agromyces</taxon>
    </lineage>
</organism>
<reference evidence="3" key="1">
    <citation type="journal article" date="2014" name="Int. J. Syst. Evol. Microbiol.">
        <title>Complete genome sequence of Corynebacterium casei LMG S-19264T (=DSM 44701T), isolated from a smear-ripened cheese.</title>
        <authorList>
            <consortium name="US DOE Joint Genome Institute (JGI-PGF)"/>
            <person name="Walter F."/>
            <person name="Albersmeier A."/>
            <person name="Kalinowski J."/>
            <person name="Ruckert C."/>
        </authorList>
    </citation>
    <scope>NUCLEOTIDE SEQUENCE</scope>
    <source>
        <strain evidence="3">JCM 3346</strain>
    </source>
</reference>
<protein>
    <submittedName>
        <fullName evidence="3">Uncharacterized protein</fullName>
    </submittedName>
</protein>
<sequence>MAEQRKKKVVRVETAASKGASGRTSAAGGSGDATEPAPGWTPTPEAKQQATRFRIIAGVLWLLAIAGEAVAIFWVLRQTPVNLWLLIGLTVVIGALAITGSVLWKKANRLDPASKQDTVRFFVQNQLGAIIAVIAFLPLIVLIFTNKDMDGKQKAIAGIIAIVIGGGAVALGVDYNPPSVEQYTEESNLVAQLTGEDLVYWTKSGSVFHVCADVPDVNKESQDNQIYEGTVAEAHAAGKDRLTKRWESEAVNYCGYSEAEVEAVKAGTDAPASDAPAQTPAEEEPAETPAAN</sequence>
<dbReference type="Proteomes" id="UP000610303">
    <property type="component" value="Unassembled WGS sequence"/>
</dbReference>
<evidence type="ECO:0000256" key="1">
    <source>
        <dbReference type="SAM" id="MobiDB-lite"/>
    </source>
</evidence>
<keyword evidence="2" id="KW-1133">Transmembrane helix</keyword>
<feature type="region of interest" description="Disordered" evidence="1">
    <location>
        <begin position="265"/>
        <end position="292"/>
    </location>
</feature>